<evidence type="ECO:0000256" key="4">
    <source>
        <dbReference type="ARBA" id="ARBA00022989"/>
    </source>
</evidence>
<dbReference type="GeneID" id="34566568"/>
<keyword evidence="9" id="KW-1185">Reference proteome</keyword>
<dbReference type="AlphaFoldDB" id="A0A1G4AQ63"/>
<feature type="compositionally biased region" description="Low complexity" evidence="6">
    <location>
        <begin position="7"/>
        <end position="23"/>
    </location>
</feature>
<keyword evidence="5 7" id="KW-0472">Membrane</keyword>
<comment type="caution">
    <text evidence="8">The sequence shown here is derived from an EMBL/GenBank/DDBJ whole genome shotgun (WGS) entry which is preliminary data.</text>
</comment>
<sequence length="178" mass="19281">MSSTGNLSPASTRSRSTSLRSLWSGTQSTLKRILSTGLSQSQRTPSSLSRTASKSEGGSVVRYIITLPPGPAPPNSPRCLRCLRCRRLDRDTIVAIACPPVAVYRGAADHHVNARVGLAVVLTVIGWVPGVIYALLSAPEKPASPYYWHTSERSSSAVIKRPRRQLTLPSKRPVKRVV</sequence>
<accession>A0A1G4AQ63</accession>
<evidence type="ECO:0000256" key="5">
    <source>
        <dbReference type="ARBA" id="ARBA00023136"/>
    </source>
</evidence>
<evidence type="ECO:0000313" key="8">
    <source>
        <dbReference type="EMBL" id="OHE91241.1"/>
    </source>
</evidence>
<gene>
    <name evidence="8" type="ORF">CORC01_13441</name>
</gene>
<comment type="similarity">
    <text evidence="2">Belongs to the UPF0057 (PMP3) family.</text>
</comment>
<organism evidence="8 9">
    <name type="scientific">Colletotrichum orchidophilum</name>
    <dbReference type="NCBI Taxonomy" id="1209926"/>
    <lineage>
        <taxon>Eukaryota</taxon>
        <taxon>Fungi</taxon>
        <taxon>Dikarya</taxon>
        <taxon>Ascomycota</taxon>
        <taxon>Pezizomycotina</taxon>
        <taxon>Sordariomycetes</taxon>
        <taxon>Hypocreomycetidae</taxon>
        <taxon>Glomerellales</taxon>
        <taxon>Glomerellaceae</taxon>
        <taxon>Colletotrichum</taxon>
    </lineage>
</organism>
<evidence type="ECO:0000256" key="3">
    <source>
        <dbReference type="ARBA" id="ARBA00022692"/>
    </source>
</evidence>
<dbReference type="Proteomes" id="UP000176998">
    <property type="component" value="Unassembled WGS sequence"/>
</dbReference>
<evidence type="ECO:0000256" key="2">
    <source>
        <dbReference type="ARBA" id="ARBA00009530"/>
    </source>
</evidence>
<feature type="region of interest" description="Disordered" evidence="6">
    <location>
        <begin position="36"/>
        <end position="55"/>
    </location>
</feature>
<evidence type="ECO:0008006" key="10">
    <source>
        <dbReference type="Google" id="ProtNLM"/>
    </source>
</evidence>
<dbReference type="RefSeq" id="XP_022468414.1">
    <property type="nucleotide sequence ID" value="XM_022625058.1"/>
</dbReference>
<dbReference type="GO" id="GO:0016020">
    <property type="term" value="C:membrane"/>
    <property type="evidence" value="ECO:0007669"/>
    <property type="project" value="UniProtKB-SubCell"/>
</dbReference>
<dbReference type="OrthoDB" id="2802411at2759"/>
<keyword evidence="3 7" id="KW-0812">Transmembrane</keyword>
<name>A0A1G4AQ63_9PEZI</name>
<dbReference type="EMBL" id="MJBS01000193">
    <property type="protein sequence ID" value="OHE91241.1"/>
    <property type="molecule type" value="Genomic_DNA"/>
</dbReference>
<dbReference type="InterPro" id="IPR000612">
    <property type="entry name" value="PMP3"/>
</dbReference>
<comment type="subcellular location">
    <subcellularLocation>
        <location evidence="1">Membrane</location>
    </subcellularLocation>
</comment>
<keyword evidence="4 7" id="KW-1133">Transmembrane helix</keyword>
<dbReference type="Pfam" id="PF01679">
    <property type="entry name" value="Pmp3"/>
    <property type="match status" value="1"/>
</dbReference>
<proteinExistence type="inferred from homology"/>
<evidence type="ECO:0000256" key="6">
    <source>
        <dbReference type="SAM" id="MobiDB-lite"/>
    </source>
</evidence>
<protein>
    <recommendedName>
        <fullName evidence="10">Proteolipid membrane potential modulator</fullName>
    </recommendedName>
</protein>
<evidence type="ECO:0000256" key="7">
    <source>
        <dbReference type="SAM" id="Phobius"/>
    </source>
</evidence>
<feature type="region of interest" description="Disordered" evidence="6">
    <location>
        <begin position="1"/>
        <end position="23"/>
    </location>
</feature>
<reference evidence="8 9" key="1">
    <citation type="submission" date="2016-09" db="EMBL/GenBank/DDBJ databases">
        <authorList>
            <person name="Capua I."/>
            <person name="De Benedictis P."/>
            <person name="Joannis T."/>
            <person name="Lombin L.H."/>
            <person name="Cattoli G."/>
        </authorList>
    </citation>
    <scope>NUCLEOTIDE SEQUENCE [LARGE SCALE GENOMIC DNA]</scope>
    <source>
        <strain evidence="8 9">IMI 309357</strain>
    </source>
</reference>
<evidence type="ECO:0000313" key="9">
    <source>
        <dbReference type="Proteomes" id="UP000176998"/>
    </source>
</evidence>
<feature type="transmembrane region" description="Helical" evidence="7">
    <location>
        <begin position="116"/>
        <end position="136"/>
    </location>
</feature>
<evidence type="ECO:0000256" key="1">
    <source>
        <dbReference type="ARBA" id="ARBA00004370"/>
    </source>
</evidence>